<dbReference type="AlphaFoldDB" id="A0A6G1CB24"/>
<evidence type="ECO:0000256" key="1">
    <source>
        <dbReference type="SAM" id="MobiDB-lite"/>
    </source>
</evidence>
<organism evidence="2 3">
    <name type="scientific">Oryza meyeriana var. granulata</name>
    <dbReference type="NCBI Taxonomy" id="110450"/>
    <lineage>
        <taxon>Eukaryota</taxon>
        <taxon>Viridiplantae</taxon>
        <taxon>Streptophyta</taxon>
        <taxon>Embryophyta</taxon>
        <taxon>Tracheophyta</taxon>
        <taxon>Spermatophyta</taxon>
        <taxon>Magnoliopsida</taxon>
        <taxon>Liliopsida</taxon>
        <taxon>Poales</taxon>
        <taxon>Poaceae</taxon>
        <taxon>BOP clade</taxon>
        <taxon>Oryzoideae</taxon>
        <taxon>Oryzeae</taxon>
        <taxon>Oryzinae</taxon>
        <taxon>Oryza</taxon>
        <taxon>Oryza meyeriana</taxon>
    </lineage>
</organism>
<keyword evidence="3" id="KW-1185">Reference proteome</keyword>
<reference evidence="2 3" key="1">
    <citation type="submission" date="2019-11" db="EMBL/GenBank/DDBJ databases">
        <title>Whole genome sequence of Oryza granulata.</title>
        <authorList>
            <person name="Li W."/>
        </authorList>
    </citation>
    <scope>NUCLEOTIDE SEQUENCE [LARGE SCALE GENOMIC DNA]</scope>
    <source>
        <strain evidence="3">cv. Menghai</strain>
        <tissue evidence="2">Leaf</tissue>
    </source>
</reference>
<comment type="caution">
    <text evidence="2">The sequence shown here is derived from an EMBL/GenBank/DDBJ whole genome shotgun (WGS) entry which is preliminary data.</text>
</comment>
<feature type="compositionally biased region" description="Basic and acidic residues" evidence="1">
    <location>
        <begin position="7"/>
        <end position="19"/>
    </location>
</feature>
<evidence type="ECO:0000313" key="2">
    <source>
        <dbReference type="EMBL" id="KAF0897241.1"/>
    </source>
</evidence>
<dbReference type="EMBL" id="SPHZ02000010">
    <property type="protein sequence ID" value="KAF0897241.1"/>
    <property type="molecule type" value="Genomic_DNA"/>
</dbReference>
<dbReference type="Proteomes" id="UP000479710">
    <property type="component" value="Unassembled WGS sequence"/>
</dbReference>
<proteinExistence type="predicted"/>
<protein>
    <submittedName>
        <fullName evidence="2">Uncharacterized protein</fullName>
    </submittedName>
</protein>
<feature type="compositionally biased region" description="Polar residues" evidence="1">
    <location>
        <begin position="20"/>
        <end position="31"/>
    </location>
</feature>
<accession>A0A6G1CB24</accession>
<feature type="region of interest" description="Disordered" evidence="1">
    <location>
        <begin position="1"/>
        <end position="32"/>
    </location>
</feature>
<gene>
    <name evidence="2" type="ORF">E2562_034710</name>
</gene>
<name>A0A6G1CB24_9ORYZ</name>
<evidence type="ECO:0000313" key="3">
    <source>
        <dbReference type="Proteomes" id="UP000479710"/>
    </source>
</evidence>
<sequence>MAIDCDTAGRPRWEEEGVTDRNTGLTGSTGSRRWRGLLVGRDDGTTTTTNGRTQVAGWHRADTVQVAGWHRAGTVTSWKRRR</sequence>